<protein>
    <submittedName>
        <fullName evidence="3">Uncharacterized protein</fullName>
    </submittedName>
</protein>
<evidence type="ECO:0000313" key="3">
    <source>
        <dbReference type="EMBL" id="PSS18274.1"/>
    </source>
</evidence>
<dbReference type="PANTHER" id="PTHR31360">
    <property type="match status" value="1"/>
</dbReference>
<dbReference type="GeneID" id="36576813"/>
<dbReference type="STRING" id="857342.A0A2T3B133"/>
<gene>
    <name evidence="3" type="ORF">M430DRAFT_58512</name>
</gene>
<evidence type="ECO:0000313" key="4">
    <source>
        <dbReference type="Proteomes" id="UP000241818"/>
    </source>
</evidence>
<keyword evidence="2" id="KW-0732">Signal</keyword>
<comment type="similarity">
    <text evidence="1">Belongs to the OBAP family.</text>
</comment>
<evidence type="ECO:0000256" key="2">
    <source>
        <dbReference type="SAM" id="SignalP"/>
    </source>
</evidence>
<dbReference type="OrthoDB" id="1901244at2759"/>
<dbReference type="EMBL" id="KZ679011">
    <property type="protein sequence ID" value="PSS18274.1"/>
    <property type="molecule type" value="Genomic_DNA"/>
</dbReference>
<dbReference type="PANTHER" id="PTHR31360:SF0">
    <property type="entry name" value="OIL BODY-ASSOCIATED PROTEIN 1B"/>
    <property type="match status" value="1"/>
</dbReference>
<accession>A0A2T3B133</accession>
<dbReference type="InterPro" id="IPR010686">
    <property type="entry name" value="OBAP-like"/>
</dbReference>
<feature type="signal peptide" evidence="2">
    <location>
        <begin position="1"/>
        <end position="29"/>
    </location>
</feature>
<dbReference type="Pfam" id="PF06884">
    <property type="entry name" value="DUF1264"/>
    <property type="match status" value="1"/>
</dbReference>
<reference evidence="3 4" key="1">
    <citation type="journal article" date="2018" name="New Phytol.">
        <title>Comparative genomics and transcriptomics depict ericoid mycorrhizal fungi as versatile saprotrophs and plant mutualists.</title>
        <authorList>
            <person name="Martino E."/>
            <person name="Morin E."/>
            <person name="Grelet G.A."/>
            <person name="Kuo A."/>
            <person name="Kohler A."/>
            <person name="Daghino S."/>
            <person name="Barry K.W."/>
            <person name="Cichocki N."/>
            <person name="Clum A."/>
            <person name="Dockter R.B."/>
            <person name="Hainaut M."/>
            <person name="Kuo R.C."/>
            <person name="LaButti K."/>
            <person name="Lindahl B.D."/>
            <person name="Lindquist E.A."/>
            <person name="Lipzen A."/>
            <person name="Khouja H.R."/>
            <person name="Magnuson J."/>
            <person name="Murat C."/>
            <person name="Ohm R.A."/>
            <person name="Singer S.W."/>
            <person name="Spatafora J.W."/>
            <person name="Wang M."/>
            <person name="Veneault-Fourrey C."/>
            <person name="Henrissat B."/>
            <person name="Grigoriev I.V."/>
            <person name="Martin F.M."/>
            <person name="Perotto S."/>
        </authorList>
    </citation>
    <scope>NUCLEOTIDE SEQUENCE [LARGE SCALE GENOMIC DNA]</scope>
    <source>
        <strain evidence="3 4">ATCC 22711</strain>
    </source>
</reference>
<sequence length="235" mass="26828">MANMGTIMCSFNVTCFALFCIFSVDMNSGQEFTNAMKWIINLYGKTWHFWEVDAGHEFPMGYPHLMGSVTRADQVDLDEAMAKRNGLFSVHHAHKADARKSIKEPTTSESLLLWRRRTRLGHVKGFRELLIQHSRLTRARPLRPSYLNIRPCFAATPPAITTTIRTARLIAQGQETIRVEIVFSNCDPNHEYQYGDNKDKRHEVAGNAIGNFLNSRLRQFGLIDHDPNGFNSIFA</sequence>
<organism evidence="3 4">
    <name type="scientific">Amorphotheca resinae ATCC 22711</name>
    <dbReference type="NCBI Taxonomy" id="857342"/>
    <lineage>
        <taxon>Eukaryota</taxon>
        <taxon>Fungi</taxon>
        <taxon>Dikarya</taxon>
        <taxon>Ascomycota</taxon>
        <taxon>Pezizomycotina</taxon>
        <taxon>Leotiomycetes</taxon>
        <taxon>Helotiales</taxon>
        <taxon>Amorphothecaceae</taxon>
        <taxon>Amorphotheca</taxon>
    </lineage>
</organism>
<dbReference type="RefSeq" id="XP_024720626.1">
    <property type="nucleotide sequence ID" value="XM_024868732.1"/>
</dbReference>
<keyword evidence="4" id="KW-1185">Reference proteome</keyword>
<name>A0A2T3B133_AMORE</name>
<evidence type="ECO:0000256" key="1">
    <source>
        <dbReference type="ARBA" id="ARBA00009740"/>
    </source>
</evidence>
<dbReference type="AlphaFoldDB" id="A0A2T3B133"/>
<dbReference type="Proteomes" id="UP000241818">
    <property type="component" value="Unassembled WGS sequence"/>
</dbReference>
<dbReference type="InParanoid" id="A0A2T3B133"/>
<feature type="chain" id="PRO_5015772041" evidence="2">
    <location>
        <begin position="30"/>
        <end position="235"/>
    </location>
</feature>
<proteinExistence type="inferred from homology"/>